<dbReference type="InterPro" id="IPR027417">
    <property type="entry name" value="P-loop_NTPase"/>
</dbReference>
<accession>A0A4Z0JL63</accession>
<comment type="caution">
    <text evidence="2">The sequence shown here is derived from an EMBL/GenBank/DDBJ whole genome shotgun (WGS) entry which is preliminary data.</text>
</comment>
<dbReference type="GO" id="GO:0016887">
    <property type="term" value="F:ATP hydrolysis activity"/>
    <property type="evidence" value="ECO:0007669"/>
    <property type="project" value="InterPro"/>
</dbReference>
<dbReference type="InterPro" id="IPR052934">
    <property type="entry name" value="Methyl-DNA_Rec/Restrict_Enz"/>
</dbReference>
<dbReference type="EMBL" id="RKLY01000018">
    <property type="protein sequence ID" value="TGD22841.1"/>
    <property type="molecule type" value="Genomic_DNA"/>
</dbReference>
<sequence>MILADYREDIKNILLKEKNIILRGAPGTGKTYLAHEIASILVGSKKDERDRIGFVQFHPGYDYTDFVEGIRPVQKNEKMGFELKSGIFMEFVEKAIKSQFDDAWEEFLNAVKGAGPKGYNGVEGVNNLIPYEKKGDGVYVKESTTYLSKNQIYRVYRGLPGVKMGGHDSYRKHIVDKLKKSFFKNDKKYVFIIDEINRGEISNIFGELFFSIDPNYRGDTQNAISTQYSNLHSNEDFKFFIPNNVYIIGTMNDIDRSVDTFDFAMRRRFSFIEVTAEESAAHMLKNEKLRSVVNKFNEIIGKDLSRDYQIGASYFKVLDASSDEKMICGI</sequence>
<dbReference type="Proteomes" id="UP000298021">
    <property type="component" value="Unassembled WGS sequence"/>
</dbReference>
<dbReference type="Gene3D" id="3.40.50.300">
    <property type="entry name" value="P-loop containing nucleotide triphosphate hydrolases"/>
    <property type="match status" value="2"/>
</dbReference>
<reference evidence="2 3" key="1">
    <citation type="submission" date="2018-10" db="EMBL/GenBank/DDBJ databases">
        <title>Lactobacillus sp. R7 and Lactobacillus sp. R19 isolated from fermented mustard green product of Taiwan.</title>
        <authorList>
            <person name="Lin S.-T."/>
        </authorList>
    </citation>
    <scope>NUCLEOTIDE SEQUENCE [LARGE SCALE GENOMIC DNA]</scope>
    <source>
        <strain evidence="2 3">BCRC 81127</strain>
    </source>
</reference>
<proteinExistence type="predicted"/>
<dbReference type="GO" id="GO:0004519">
    <property type="term" value="F:endonuclease activity"/>
    <property type="evidence" value="ECO:0007669"/>
    <property type="project" value="UniProtKB-KW"/>
</dbReference>
<keyword evidence="2" id="KW-0378">Hydrolase</keyword>
<dbReference type="PANTHER" id="PTHR37291:SF1">
    <property type="entry name" value="TYPE IV METHYL-DIRECTED RESTRICTION ENZYME ECOKMCRB SUBUNIT"/>
    <property type="match status" value="1"/>
</dbReference>
<keyword evidence="2" id="KW-0255">Endonuclease</keyword>
<dbReference type="InterPro" id="IPR011704">
    <property type="entry name" value="ATPase_dyneun-rel_AAA"/>
</dbReference>
<dbReference type="AlphaFoldDB" id="A0A4Z0JL63"/>
<dbReference type="SMART" id="SM00382">
    <property type="entry name" value="AAA"/>
    <property type="match status" value="1"/>
</dbReference>
<keyword evidence="3" id="KW-1185">Reference proteome</keyword>
<dbReference type="PANTHER" id="PTHR37291">
    <property type="entry name" value="5-METHYLCYTOSINE-SPECIFIC RESTRICTION ENZYME B"/>
    <property type="match status" value="1"/>
</dbReference>
<dbReference type="SUPFAM" id="SSF52540">
    <property type="entry name" value="P-loop containing nucleoside triphosphate hydrolases"/>
    <property type="match status" value="1"/>
</dbReference>
<organism evidence="2 3">
    <name type="scientific">Companilactobacillus suantsaicola</name>
    <dbReference type="NCBI Taxonomy" id="2487723"/>
    <lineage>
        <taxon>Bacteria</taxon>
        <taxon>Bacillati</taxon>
        <taxon>Bacillota</taxon>
        <taxon>Bacilli</taxon>
        <taxon>Lactobacillales</taxon>
        <taxon>Lactobacillaceae</taxon>
        <taxon>Companilactobacillus</taxon>
    </lineage>
</organism>
<dbReference type="Pfam" id="PF07728">
    <property type="entry name" value="AAA_5"/>
    <property type="match status" value="2"/>
</dbReference>
<dbReference type="OrthoDB" id="9781481at2"/>
<keyword evidence="2" id="KW-0540">Nuclease</keyword>
<evidence type="ECO:0000313" key="2">
    <source>
        <dbReference type="EMBL" id="TGD22841.1"/>
    </source>
</evidence>
<feature type="domain" description="AAA+ ATPase" evidence="1">
    <location>
        <begin position="16"/>
        <end position="279"/>
    </location>
</feature>
<evidence type="ECO:0000259" key="1">
    <source>
        <dbReference type="SMART" id="SM00382"/>
    </source>
</evidence>
<dbReference type="InterPro" id="IPR003593">
    <property type="entry name" value="AAA+_ATPase"/>
</dbReference>
<gene>
    <name evidence="2" type="ORF">EGT49_07925</name>
</gene>
<dbReference type="GO" id="GO:0005524">
    <property type="term" value="F:ATP binding"/>
    <property type="evidence" value="ECO:0007669"/>
    <property type="project" value="InterPro"/>
</dbReference>
<protein>
    <submittedName>
        <fullName evidence="2">Endonuclease</fullName>
    </submittedName>
</protein>
<evidence type="ECO:0000313" key="3">
    <source>
        <dbReference type="Proteomes" id="UP000298021"/>
    </source>
</evidence>
<name>A0A4Z0JL63_9LACO</name>